<evidence type="ECO:0000313" key="2">
    <source>
        <dbReference type="Proteomes" id="UP000324222"/>
    </source>
</evidence>
<dbReference type="AlphaFoldDB" id="A0A5B7ILM9"/>
<dbReference type="Proteomes" id="UP000324222">
    <property type="component" value="Unassembled WGS sequence"/>
</dbReference>
<comment type="caution">
    <text evidence="1">The sequence shown here is derived from an EMBL/GenBank/DDBJ whole genome shotgun (WGS) entry which is preliminary data.</text>
</comment>
<organism evidence="1 2">
    <name type="scientific">Portunus trituberculatus</name>
    <name type="common">Swimming crab</name>
    <name type="synonym">Neptunus trituberculatus</name>
    <dbReference type="NCBI Taxonomy" id="210409"/>
    <lineage>
        <taxon>Eukaryota</taxon>
        <taxon>Metazoa</taxon>
        <taxon>Ecdysozoa</taxon>
        <taxon>Arthropoda</taxon>
        <taxon>Crustacea</taxon>
        <taxon>Multicrustacea</taxon>
        <taxon>Malacostraca</taxon>
        <taxon>Eumalacostraca</taxon>
        <taxon>Eucarida</taxon>
        <taxon>Decapoda</taxon>
        <taxon>Pleocyemata</taxon>
        <taxon>Brachyura</taxon>
        <taxon>Eubrachyura</taxon>
        <taxon>Portunoidea</taxon>
        <taxon>Portunidae</taxon>
        <taxon>Portuninae</taxon>
        <taxon>Portunus</taxon>
    </lineage>
</organism>
<name>A0A5B7ILM9_PORTR</name>
<dbReference type="EMBL" id="VSRR010060138">
    <property type="protein sequence ID" value="MPC82567.1"/>
    <property type="molecule type" value="Genomic_DNA"/>
</dbReference>
<proteinExistence type="predicted"/>
<protein>
    <submittedName>
        <fullName evidence="1">Uncharacterized protein</fullName>
    </submittedName>
</protein>
<evidence type="ECO:0000313" key="1">
    <source>
        <dbReference type="EMBL" id="MPC82567.1"/>
    </source>
</evidence>
<keyword evidence="2" id="KW-1185">Reference proteome</keyword>
<gene>
    <name evidence="1" type="ORF">E2C01_077240</name>
</gene>
<sequence length="90" mass="9843">MSQKLLSQLSIKSNSSQALDLGQGPGHWQTLLTQSIATIWKRRLQLTAHSQFHTSSFINTTLQTGTTVGLSCCRVPPVTPPSALHFTLQL</sequence>
<accession>A0A5B7ILM9</accession>
<reference evidence="1 2" key="1">
    <citation type="submission" date="2019-05" db="EMBL/GenBank/DDBJ databases">
        <title>Another draft genome of Portunus trituberculatus and its Hox gene families provides insights of decapod evolution.</title>
        <authorList>
            <person name="Jeong J.-H."/>
            <person name="Song I."/>
            <person name="Kim S."/>
            <person name="Choi T."/>
            <person name="Kim D."/>
            <person name="Ryu S."/>
            <person name="Kim W."/>
        </authorList>
    </citation>
    <scope>NUCLEOTIDE SEQUENCE [LARGE SCALE GENOMIC DNA]</scope>
    <source>
        <tissue evidence="1">Muscle</tissue>
    </source>
</reference>